<organism evidence="2 3">
    <name type="scientific">Paracoccus stylophorae</name>
    <dbReference type="NCBI Taxonomy" id="659350"/>
    <lineage>
        <taxon>Bacteria</taxon>
        <taxon>Pseudomonadati</taxon>
        <taxon>Pseudomonadota</taxon>
        <taxon>Alphaproteobacteria</taxon>
        <taxon>Rhodobacterales</taxon>
        <taxon>Paracoccaceae</taxon>
        <taxon>Paracoccus</taxon>
    </lineage>
</organism>
<dbReference type="Proteomes" id="UP001218412">
    <property type="component" value="Chromosome"/>
</dbReference>
<accession>A0ABY7SXS7</accession>
<evidence type="ECO:0000313" key="3">
    <source>
        <dbReference type="Proteomes" id="UP001218412"/>
    </source>
</evidence>
<reference evidence="2 3" key="1">
    <citation type="submission" date="2021-01" db="EMBL/GenBank/DDBJ databases">
        <title>Biogeographic distribution of Paracoccus.</title>
        <authorList>
            <person name="Hollensteiner J."/>
            <person name="Leineberger J."/>
            <person name="Brinkhoff T."/>
            <person name="Daniel R."/>
        </authorList>
    </citation>
    <scope>NUCLEOTIDE SEQUENCE [LARGE SCALE GENOMIC DNA]</scope>
    <source>
        <strain evidence="2 3">LMG25392</strain>
    </source>
</reference>
<proteinExistence type="predicted"/>
<protein>
    <submittedName>
        <fullName evidence="2">DUF4062 domain-containing protein</fullName>
    </submittedName>
</protein>
<dbReference type="Pfam" id="PF13271">
    <property type="entry name" value="DUF4062"/>
    <property type="match status" value="1"/>
</dbReference>
<dbReference type="EMBL" id="CP067134">
    <property type="protein sequence ID" value="WCR11850.1"/>
    <property type="molecule type" value="Genomic_DNA"/>
</dbReference>
<dbReference type="InterPro" id="IPR025139">
    <property type="entry name" value="DUF4062"/>
</dbReference>
<gene>
    <name evidence="2" type="ORF">JHW45_05670</name>
</gene>
<keyword evidence="3" id="KW-1185">Reference proteome</keyword>
<feature type="domain" description="DUF4062" evidence="1">
    <location>
        <begin position="7"/>
        <end position="88"/>
    </location>
</feature>
<evidence type="ECO:0000259" key="1">
    <source>
        <dbReference type="Pfam" id="PF13271"/>
    </source>
</evidence>
<dbReference type="RefSeq" id="WP_272859969.1">
    <property type="nucleotide sequence ID" value="NZ_CP067134.1"/>
</dbReference>
<evidence type="ECO:0000313" key="2">
    <source>
        <dbReference type="EMBL" id="WCR11850.1"/>
    </source>
</evidence>
<sequence length="362" mass="41012">MHEKRYQVFISSTFEDLRAERRAVQDIIISTGDFPIQMENFPAADEDQFEFIKSLIDQCDYYFLIIAGRYGSVAPDGLSYTHKEFRYAIQKDVPVLVMVHSDPGSLRADQTERTPEAQDLLQKFIEEAETGRLRRSWKTADELKLCVREALDHAKATKPRTGWVRGNSVASADTLEELNNVRKEIEQYRATFGHPEVGLSLPKLPETHEILNIDLIPGMVTNSLGTRRGSPARIKTTWIRAFSSFFFGLKFSRGDWDGDFFFSIDERESCIKIGSALAGELMNEDTDGLFEITLVTFEKLRSYYSESGLMNAEGPNPFTPLAEKVARRYQISGQSNGDIGLASGELKISRVSRSDFDDEIPF</sequence>
<name>A0ABY7SXS7_9RHOB</name>